<dbReference type="PANTHER" id="PTHR43877:SF1">
    <property type="entry name" value="ACETYLTRANSFERASE"/>
    <property type="match status" value="1"/>
</dbReference>
<dbReference type="Proteomes" id="UP000663444">
    <property type="component" value="Chromosome"/>
</dbReference>
<evidence type="ECO:0000313" key="5">
    <source>
        <dbReference type="Proteomes" id="UP000663444"/>
    </source>
</evidence>
<dbReference type="Gene3D" id="3.40.630.30">
    <property type="match status" value="1"/>
</dbReference>
<dbReference type="PANTHER" id="PTHR43877">
    <property type="entry name" value="AMINOALKYLPHOSPHONATE N-ACETYLTRANSFERASE-RELATED-RELATED"/>
    <property type="match status" value="1"/>
</dbReference>
<keyword evidence="1" id="KW-0808">Transferase</keyword>
<dbReference type="CDD" id="cd04301">
    <property type="entry name" value="NAT_SF"/>
    <property type="match status" value="1"/>
</dbReference>
<keyword evidence="2" id="KW-0012">Acyltransferase</keyword>
<evidence type="ECO:0000256" key="1">
    <source>
        <dbReference type="ARBA" id="ARBA00022679"/>
    </source>
</evidence>
<evidence type="ECO:0000259" key="3">
    <source>
        <dbReference type="PROSITE" id="PS51186"/>
    </source>
</evidence>
<dbReference type="PROSITE" id="PS51186">
    <property type="entry name" value="GNAT"/>
    <property type="match status" value="1"/>
</dbReference>
<keyword evidence="5" id="KW-1185">Reference proteome</keyword>
<evidence type="ECO:0000313" key="4">
    <source>
        <dbReference type="EMBL" id="QRJ64818.1"/>
    </source>
</evidence>
<protein>
    <submittedName>
        <fullName evidence="4">GNAT family N-acetyltransferase</fullName>
    </submittedName>
</protein>
<dbReference type="AlphaFoldDB" id="A0A974Y4T9"/>
<dbReference type="InterPro" id="IPR016181">
    <property type="entry name" value="Acyl_CoA_acyltransferase"/>
</dbReference>
<gene>
    <name evidence="4" type="ORF">IWH25_05585</name>
</gene>
<dbReference type="SUPFAM" id="SSF55729">
    <property type="entry name" value="Acyl-CoA N-acyltransferases (Nat)"/>
    <property type="match status" value="1"/>
</dbReference>
<sequence>MHVDIQPVQSADVAAVAALAREIWQAAYAEIISQAQIDYMLDQRYNAPRLLDELATPGYWWDQAFLDGERVGFSSCYLTGAPGELKLDKLYVHPARQRGGVGGALIARVLEHGRAAGCDTLLLAVNKQNARAITAYEKHGFTVRDSVRVDIGGGFVMDDFIMARSIPQAAP</sequence>
<organism evidence="4 5">
    <name type="scientific">Azospira restricta</name>
    <dbReference type="NCBI Taxonomy" id="404405"/>
    <lineage>
        <taxon>Bacteria</taxon>
        <taxon>Pseudomonadati</taxon>
        <taxon>Pseudomonadota</taxon>
        <taxon>Betaproteobacteria</taxon>
        <taxon>Rhodocyclales</taxon>
        <taxon>Rhodocyclaceae</taxon>
        <taxon>Azospira</taxon>
    </lineage>
</organism>
<dbReference type="Pfam" id="PF00583">
    <property type="entry name" value="Acetyltransf_1"/>
    <property type="match status" value="1"/>
</dbReference>
<dbReference type="RefSeq" id="WP_203388346.1">
    <property type="nucleotide sequence ID" value="NZ_CP064781.1"/>
</dbReference>
<dbReference type="EMBL" id="CP064781">
    <property type="protein sequence ID" value="QRJ64818.1"/>
    <property type="molecule type" value="Genomic_DNA"/>
</dbReference>
<feature type="domain" description="N-acetyltransferase" evidence="3">
    <location>
        <begin position="3"/>
        <end position="167"/>
    </location>
</feature>
<dbReference type="InterPro" id="IPR000182">
    <property type="entry name" value="GNAT_dom"/>
</dbReference>
<name>A0A974Y4T9_9RHOO</name>
<dbReference type="KEGG" id="ares:IWH25_05585"/>
<evidence type="ECO:0000256" key="2">
    <source>
        <dbReference type="ARBA" id="ARBA00023315"/>
    </source>
</evidence>
<dbReference type="InterPro" id="IPR050832">
    <property type="entry name" value="Bact_Acetyltransf"/>
</dbReference>
<dbReference type="GO" id="GO:0016747">
    <property type="term" value="F:acyltransferase activity, transferring groups other than amino-acyl groups"/>
    <property type="evidence" value="ECO:0007669"/>
    <property type="project" value="InterPro"/>
</dbReference>
<accession>A0A974Y4T9</accession>
<proteinExistence type="predicted"/>
<reference evidence="4" key="1">
    <citation type="submission" date="2020-11" db="EMBL/GenBank/DDBJ databases">
        <title>Azospira restricta DSM 18626 genome sequence.</title>
        <authorList>
            <person name="Moe W.M."/>
        </authorList>
    </citation>
    <scope>NUCLEOTIDE SEQUENCE</scope>
    <source>
        <strain evidence="4">DSM 18626</strain>
    </source>
</reference>